<sequence>MSKVSPPRNLTPGLCRRIEADMLEACCQVAQKHGLLAESLGVKAMNLRWNFEFGIRVSIPLADGTALNPERILFEALAEEYGLLPDDYGREFSTGRERFRVAGIDPRRPRYPISAERIPDGQGFKFTADHVALLLKAEE</sequence>
<evidence type="ECO:0000313" key="1">
    <source>
        <dbReference type="EMBL" id="ABP73069.1"/>
    </source>
</evidence>
<organism evidence="1">
    <name type="scientific">Cereibacter sphaeroides (strain ATCC 17025 / ATH 2.4.3)</name>
    <name type="common">Rhodobacter sphaeroides</name>
    <dbReference type="NCBI Taxonomy" id="349102"/>
    <lineage>
        <taxon>Bacteria</taxon>
        <taxon>Pseudomonadati</taxon>
        <taxon>Pseudomonadota</taxon>
        <taxon>Alphaproteobacteria</taxon>
        <taxon>Rhodobacterales</taxon>
        <taxon>Paracoccaceae</taxon>
        <taxon>Cereibacter</taxon>
    </lineage>
</organism>
<gene>
    <name evidence="1" type="ordered locus">Rsph17025_4219</name>
</gene>
<dbReference type="HOGENOM" id="CLU_1823075_0_0_5"/>
<accession>A4X0A5</accession>
<dbReference type="BioCyc" id="RSPH349102:G1G8M-4353-MONOMER"/>
<reference evidence="1" key="1">
    <citation type="submission" date="2007-04" db="EMBL/GenBank/DDBJ databases">
        <title>Complete sequence of plasmid pRSPA02 of Rhodobacter sphaeroides ATCC 17025.</title>
        <authorList>
            <consortium name="US DOE Joint Genome Institute"/>
            <person name="Copeland A."/>
            <person name="Lucas S."/>
            <person name="Lapidus A."/>
            <person name="Barry K."/>
            <person name="Detter J.C."/>
            <person name="Glavina del Rio T."/>
            <person name="Hammon N."/>
            <person name="Israni S."/>
            <person name="Dalin E."/>
            <person name="Tice H."/>
            <person name="Pitluck S."/>
            <person name="Chertkov O."/>
            <person name="Brettin T."/>
            <person name="Bruce D."/>
            <person name="Han C."/>
            <person name="Schmutz J."/>
            <person name="Larimer F."/>
            <person name="Land M."/>
            <person name="Hauser L."/>
            <person name="Kyrpides N."/>
            <person name="Kim E."/>
            <person name="Richardson P."/>
            <person name="Mackenzie C."/>
            <person name="Choudhary M."/>
            <person name="Donohue T.J."/>
            <person name="Kaplan S."/>
        </authorList>
    </citation>
    <scope>NUCLEOTIDE SEQUENCE [LARGE SCALE GENOMIC DNA]</scope>
    <source>
        <strain evidence="1">ATCC 17025</strain>
        <plasmid evidence="1">pRSPA02</plasmid>
    </source>
</reference>
<name>A4X0A5_CERS5</name>
<dbReference type="AlphaFoldDB" id="A4X0A5"/>
<dbReference type="KEGG" id="rsq:Rsph17025_4219"/>
<keyword evidence="1" id="KW-0614">Plasmid</keyword>
<proteinExistence type="predicted"/>
<dbReference type="EMBL" id="CP000663">
    <property type="protein sequence ID" value="ABP73069.1"/>
    <property type="molecule type" value="Genomic_DNA"/>
</dbReference>
<protein>
    <submittedName>
        <fullName evidence="1">Uncharacterized protein</fullName>
    </submittedName>
</protein>
<geneLocation type="plasmid" evidence="1">
    <name>pRSPA02</name>
</geneLocation>